<keyword evidence="7" id="KW-0540">Nuclease</keyword>
<evidence type="ECO:0000313" key="7">
    <source>
        <dbReference type="EMBL" id="EFG47096.1"/>
    </source>
</evidence>
<evidence type="ECO:0000256" key="2">
    <source>
        <dbReference type="ARBA" id="ARBA00011322"/>
    </source>
</evidence>
<dbReference type="Proteomes" id="UP000005714">
    <property type="component" value="Unassembled WGS sequence"/>
</dbReference>
<evidence type="ECO:0000256" key="4">
    <source>
        <dbReference type="SAM" id="Coils"/>
    </source>
</evidence>
<reference evidence="7 8" key="1">
    <citation type="submission" date="2010-04" db="EMBL/GenBank/DDBJ databases">
        <authorList>
            <person name="Qin X."/>
            <person name="Bachman B."/>
            <person name="Battles P."/>
            <person name="Bell A."/>
            <person name="Bess C."/>
            <person name="Bickham C."/>
            <person name="Chaboub L."/>
            <person name="Chen D."/>
            <person name="Coyle M."/>
            <person name="Deiros D.R."/>
            <person name="Dinh H."/>
            <person name="Forbes L."/>
            <person name="Fowler G."/>
            <person name="Francisco L."/>
            <person name="Fu Q."/>
            <person name="Gubbala S."/>
            <person name="Hale W."/>
            <person name="Han Y."/>
            <person name="Hemphill L."/>
            <person name="Highlander S.K."/>
            <person name="Hirani K."/>
            <person name="Hogues M."/>
            <person name="Jackson L."/>
            <person name="Jakkamsetti A."/>
            <person name="Javaid M."/>
            <person name="Jiang H."/>
            <person name="Korchina V."/>
            <person name="Kovar C."/>
            <person name="Lara F."/>
            <person name="Lee S."/>
            <person name="Mata R."/>
            <person name="Mathew T."/>
            <person name="Moen C."/>
            <person name="Morales K."/>
            <person name="Munidasa M."/>
            <person name="Nazareth L."/>
            <person name="Ngo R."/>
            <person name="Nguyen L."/>
            <person name="Okwuonu G."/>
            <person name="Ongeri F."/>
            <person name="Patil S."/>
            <person name="Petrosino J."/>
            <person name="Pham C."/>
            <person name="Pham P."/>
            <person name="Pu L.-L."/>
            <person name="Puazo M."/>
            <person name="Raj R."/>
            <person name="Reid J."/>
            <person name="Rouhana J."/>
            <person name="Saada N."/>
            <person name="Shang Y."/>
            <person name="Simmons D."/>
            <person name="Thornton R."/>
            <person name="Warren J."/>
            <person name="Weissenberger G."/>
            <person name="Zhang J."/>
            <person name="Zhang L."/>
            <person name="Zhou C."/>
            <person name="Zhu D."/>
            <person name="Muzny D."/>
            <person name="Worley K."/>
            <person name="Gibbs R."/>
        </authorList>
    </citation>
    <scope>NUCLEOTIDE SEQUENCE [LARGE SCALE GENOMIC DNA]</scope>
    <source>
        <strain evidence="7 8">ATCC 49030</strain>
    </source>
</reference>
<evidence type="ECO:0000259" key="6">
    <source>
        <dbReference type="Pfam" id="PF13476"/>
    </source>
</evidence>
<dbReference type="Pfam" id="PF13476">
    <property type="entry name" value="AAA_23"/>
    <property type="match status" value="1"/>
</dbReference>
<keyword evidence="7" id="KW-0378">Hydrolase</keyword>
<evidence type="ECO:0000256" key="5">
    <source>
        <dbReference type="SAM" id="MobiDB-lite"/>
    </source>
</evidence>
<sequence>MRILNLTIEGFGPFAGKEQIDFDHLTQEGLFLISGPTGAGKTSILDAICFALYGKVPGSRGKVKQLRSQFATPDTPTRVTLDCEVRGKRFKIERSPSYERPKQRGSGMTTQPSSVSYLEYIAGEWVGLSRKYDEVGQIVEDTVGLNGEQFTRVIMLPQGEFSAFLRAEAADRETILERLFGTERFGRAASFLTGMQTDANRSTADIRARRAEKITAMLKSAQIPAIPQLTKSTSLTNVGATATVALIEEENRLQTAQYVNDLAQKRKESSTLHLEKLNQRYSDAEHFVKHRGIEQQYNPEAHAQLTQRVQRMREAHTIAPAWDEYQRAQKHVEHVRTQREEAASPFDNRSNELQELLEATRKSRSARSEHERLTAHKKKLEDQLAEYTARRESLIEHVEKTRAELGVLDDPQAFLHTLDQVKTALEESTAVRDHVLEVSSELQRVERICERLSDKVEDARVHVQGAREAYHEIRTERLAGIAGELAAELHHDEACPVCGSTQHPSPAHRQQSALGQDHEDQAFSAMSEATEHLSELSNTYATHLAILEELKKQRKQLPESSEIERQCLHNQAEYKRIQGEYERLLSTREKLHTSLRTAEDDVETVREKQSECEKDSIRVETRLKQVESDIHLPSSLLGIVNLPAPVDAPGTVALEDRVQSLIEQVNKSARLECELQSRTSDLRSRESEWEVAFTSSKFTELDEFLELRNADVDNASHQLHLMEQQATVLRENRASEWYRRGLTETLALEQLADLVRTQQRICEQHSTDYEETSNRLYFALEQRNKAQQAREEVFDQEREFEAELVHNERIVELAQIVNATSPSNTRRVTLKSYVLGEMFAQVTQAGSERLEVMSGNRYRLEHAYERHTGQSKGGLLLQVVDTFTSEERDPRTLSGGESFMASLSLALGLADTVAAHAGGIELESLFIDEGFGSLDPQALDAVMTVLDELRTHGRSVGVISHVEEMQQSIPCKLEVTPSSTGSTTSVMTSGA</sequence>
<dbReference type="SUPFAM" id="SSF52540">
    <property type="entry name" value="P-loop containing nucleoside triphosphate hydrolases"/>
    <property type="match status" value="1"/>
</dbReference>
<name>D4YNV6_9MICO</name>
<keyword evidence="8" id="KW-1185">Reference proteome</keyword>
<organism evidence="7 8">
    <name type="scientific">Brevibacterium mcbrellneri ATCC 49030</name>
    <dbReference type="NCBI Taxonomy" id="585530"/>
    <lineage>
        <taxon>Bacteria</taxon>
        <taxon>Bacillati</taxon>
        <taxon>Actinomycetota</taxon>
        <taxon>Actinomycetes</taxon>
        <taxon>Micrococcales</taxon>
        <taxon>Brevibacteriaceae</taxon>
        <taxon>Brevibacterium</taxon>
    </lineage>
</organism>
<comment type="similarity">
    <text evidence="1">Belongs to the SMC family. SbcC subfamily.</text>
</comment>
<dbReference type="STRING" id="585530.HMPREF0183_1616"/>
<dbReference type="EMBL" id="ADNU01000046">
    <property type="protein sequence ID" value="EFG47096.1"/>
    <property type="molecule type" value="Genomic_DNA"/>
</dbReference>
<dbReference type="InterPro" id="IPR038729">
    <property type="entry name" value="Rad50/SbcC_AAA"/>
</dbReference>
<dbReference type="GO" id="GO:0006302">
    <property type="term" value="P:double-strand break repair"/>
    <property type="evidence" value="ECO:0007669"/>
    <property type="project" value="InterPro"/>
</dbReference>
<dbReference type="Pfam" id="PF13558">
    <property type="entry name" value="SbcC_Walker_B"/>
    <property type="match status" value="1"/>
</dbReference>
<protein>
    <recommendedName>
        <fullName evidence="3">Nuclease SbcCD subunit C</fullName>
    </recommendedName>
</protein>
<evidence type="ECO:0000256" key="3">
    <source>
        <dbReference type="ARBA" id="ARBA00013368"/>
    </source>
</evidence>
<gene>
    <name evidence="7" type="ORF">HMPREF0183_1616</name>
</gene>
<comment type="caution">
    <text evidence="7">The sequence shown here is derived from an EMBL/GenBank/DDBJ whole genome shotgun (WGS) entry which is preliminary data.</text>
</comment>
<accession>D4YNV6</accession>
<feature type="coiled-coil region" evidence="4">
    <location>
        <begin position="588"/>
        <end position="615"/>
    </location>
</feature>
<dbReference type="OrthoDB" id="9795626at2"/>
<dbReference type="eggNOG" id="COG0419">
    <property type="taxonomic scope" value="Bacteria"/>
</dbReference>
<feature type="coiled-coil region" evidence="4">
    <location>
        <begin position="435"/>
        <end position="469"/>
    </location>
</feature>
<evidence type="ECO:0000313" key="8">
    <source>
        <dbReference type="Proteomes" id="UP000005714"/>
    </source>
</evidence>
<dbReference type="PANTHER" id="PTHR32114:SF2">
    <property type="entry name" value="ABC TRANSPORTER ABCH.3"/>
    <property type="match status" value="1"/>
</dbReference>
<proteinExistence type="inferred from homology"/>
<feature type="coiled-coil region" evidence="4">
    <location>
        <begin position="363"/>
        <end position="404"/>
    </location>
</feature>
<dbReference type="InterPro" id="IPR027417">
    <property type="entry name" value="P-loop_NTPase"/>
</dbReference>
<evidence type="ECO:0000256" key="1">
    <source>
        <dbReference type="ARBA" id="ARBA00006930"/>
    </source>
</evidence>
<comment type="subunit">
    <text evidence="2">Heterodimer of SbcC and SbcD.</text>
</comment>
<dbReference type="PANTHER" id="PTHR32114">
    <property type="entry name" value="ABC TRANSPORTER ABCH.3"/>
    <property type="match status" value="1"/>
</dbReference>
<keyword evidence="4" id="KW-0175">Coiled coil</keyword>
<dbReference type="Gene3D" id="3.40.50.300">
    <property type="entry name" value="P-loop containing nucleotide triphosphate hydrolases"/>
    <property type="match status" value="2"/>
</dbReference>
<dbReference type="GO" id="GO:0016887">
    <property type="term" value="F:ATP hydrolysis activity"/>
    <property type="evidence" value="ECO:0007669"/>
    <property type="project" value="InterPro"/>
</dbReference>
<dbReference type="RefSeq" id="WP_005884771.1">
    <property type="nucleotide sequence ID" value="NZ_ADNU01000046.1"/>
</dbReference>
<keyword evidence="7" id="KW-0269">Exonuclease</keyword>
<dbReference type="GO" id="GO:0004527">
    <property type="term" value="F:exonuclease activity"/>
    <property type="evidence" value="ECO:0007669"/>
    <property type="project" value="UniProtKB-KW"/>
</dbReference>
<feature type="compositionally biased region" description="Polar residues" evidence="5">
    <location>
        <begin position="499"/>
        <end position="514"/>
    </location>
</feature>
<dbReference type="AlphaFoldDB" id="D4YNV6"/>
<feature type="region of interest" description="Disordered" evidence="5">
    <location>
        <begin position="499"/>
        <end position="519"/>
    </location>
</feature>
<feature type="domain" description="Rad50/SbcC-type AAA" evidence="6">
    <location>
        <begin position="6"/>
        <end position="182"/>
    </location>
</feature>